<feature type="region of interest" description="Disordered" evidence="4">
    <location>
        <begin position="1"/>
        <end position="27"/>
    </location>
</feature>
<organism evidence="7 8">
    <name type="scientific">Terfezia boudieri ATCC MYA-4762</name>
    <dbReference type="NCBI Taxonomy" id="1051890"/>
    <lineage>
        <taxon>Eukaryota</taxon>
        <taxon>Fungi</taxon>
        <taxon>Dikarya</taxon>
        <taxon>Ascomycota</taxon>
        <taxon>Pezizomycotina</taxon>
        <taxon>Pezizomycetes</taxon>
        <taxon>Pezizales</taxon>
        <taxon>Pezizaceae</taxon>
        <taxon>Terfezia</taxon>
    </lineage>
</organism>
<evidence type="ECO:0000259" key="6">
    <source>
        <dbReference type="Pfam" id="PF01755"/>
    </source>
</evidence>
<evidence type="ECO:0000256" key="1">
    <source>
        <dbReference type="ARBA" id="ARBA00006721"/>
    </source>
</evidence>
<dbReference type="EMBL" id="ML121560">
    <property type="protein sequence ID" value="RPB21326.1"/>
    <property type="molecule type" value="Genomic_DNA"/>
</dbReference>
<dbReference type="Proteomes" id="UP000267821">
    <property type="component" value="Unassembled WGS sequence"/>
</dbReference>
<keyword evidence="3" id="KW-0808">Transferase</keyword>
<keyword evidence="2" id="KW-0328">Glycosyltransferase</keyword>
<keyword evidence="5" id="KW-0472">Membrane</keyword>
<dbReference type="Pfam" id="PF01755">
    <property type="entry name" value="Glyco_transf_25"/>
    <property type="match status" value="1"/>
</dbReference>
<dbReference type="PANTHER" id="PTHR10730:SF53">
    <property type="entry name" value="GLYCOSYLTRANSFERASE 25 FAMILY MEMBER"/>
    <property type="match status" value="1"/>
</dbReference>
<evidence type="ECO:0000313" key="8">
    <source>
        <dbReference type="Proteomes" id="UP000267821"/>
    </source>
</evidence>
<sequence length="414" mass="45815">MRPSSGDGRSSSDLNLNLELPLSHPPPGGDDGFPKMQIYALTIPPSLRWWLTRFKTSIIGLRRRTMLGIALGVLTLLLLVGGRRVPNGGMWREADVDASYGPRNRTLGFEKIFYLSMKHRTDRQDMMALISGYLDLEFTMVESVNGSSISDKAKPYDVRNPPEKPVRPAELGCWRSHAQVWAHIASSGITSALILEDDADFTSSIQEVMSDIDTHLRRLTGAPRGEPYGINNSDSSWDVLTLGHCYGEGEEGPPAAKFPKAAKIWEAWEDQYAPAMDQYRIYLPLSSSNRIRVLLPTYAPICTTGYAVTKMGAMRLLYNVGGPGGALEMPVDMLMAEKFKAGLLKGYTTVPSLMAQWKWGTWRDTDVQGEPEEGSTKGTSEDIVGSVREEIAKRFGPGEGARNVWKEFEGASYE</sequence>
<dbReference type="InterPro" id="IPR002654">
    <property type="entry name" value="Glyco_trans_25"/>
</dbReference>
<evidence type="ECO:0000256" key="2">
    <source>
        <dbReference type="ARBA" id="ARBA00022676"/>
    </source>
</evidence>
<dbReference type="InParanoid" id="A0A3N4LF34"/>
<dbReference type="STRING" id="1051890.A0A3N4LF34"/>
<evidence type="ECO:0000256" key="5">
    <source>
        <dbReference type="SAM" id="Phobius"/>
    </source>
</evidence>
<protein>
    <recommendedName>
        <fullName evidence="6">Glycosyl transferase family 25 domain-containing protein</fullName>
    </recommendedName>
</protein>
<gene>
    <name evidence="7" type="ORF">L211DRAFT_840754</name>
</gene>
<dbReference type="PANTHER" id="PTHR10730">
    <property type="entry name" value="PROCOLLAGEN-LYSINE,2-OXOGLUTARATE 5-DIOXYGENASE/GLYCOSYLTRANSFERASE 25 FAMILY MEMBER"/>
    <property type="match status" value="1"/>
</dbReference>
<accession>A0A3N4LF34</accession>
<keyword evidence="5" id="KW-0812">Transmembrane</keyword>
<keyword evidence="5" id="KW-1133">Transmembrane helix</keyword>
<dbReference type="OrthoDB" id="47375at2759"/>
<reference evidence="7 8" key="1">
    <citation type="journal article" date="2018" name="Nat. Ecol. Evol.">
        <title>Pezizomycetes genomes reveal the molecular basis of ectomycorrhizal truffle lifestyle.</title>
        <authorList>
            <person name="Murat C."/>
            <person name="Payen T."/>
            <person name="Noel B."/>
            <person name="Kuo A."/>
            <person name="Morin E."/>
            <person name="Chen J."/>
            <person name="Kohler A."/>
            <person name="Krizsan K."/>
            <person name="Balestrini R."/>
            <person name="Da Silva C."/>
            <person name="Montanini B."/>
            <person name="Hainaut M."/>
            <person name="Levati E."/>
            <person name="Barry K.W."/>
            <person name="Belfiori B."/>
            <person name="Cichocki N."/>
            <person name="Clum A."/>
            <person name="Dockter R.B."/>
            <person name="Fauchery L."/>
            <person name="Guy J."/>
            <person name="Iotti M."/>
            <person name="Le Tacon F."/>
            <person name="Lindquist E.A."/>
            <person name="Lipzen A."/>
            <person name="Malagnac F."/>
            <person name="Mello A."/>
            <person name="Molinier V."/>
            <person name="Miyauchi S."/>
            <person name="Poulain J."/>
            <person name="Riccioni C."/>
            <person name="Rubini A."/>
            <person name="Sitrit Y."/>
            <person name="Splivallo R."/>
            <person name="Traeger S."/>
            <person name="Wang M."/>
            <person name="Zifcakova L."/>
            <person name="Wipf D."/>
            <person name="Zambonelli A."/>
            <person name="Paolocci F."/>
            <person name="Nowrousian M."/>
            <person name="Ottonello S."/>
            <person name="Baldrian P."/>
            <person name="Spatafora J.W."/>
            <person name="Henrissat B."/>
            <person name="Nagy L.G."/>
            <person name="Aury J.M."/>
            <person name="Wincker P."/>
            <person name="Grigoriev I.V."/>
            <person name="Bonfante P."/>
            <person name="Martin F.M."/>
        </authorList>
    </citation>
    <scope>NUCLEOTIDE SEQUENCE [LARGE SCALE GENOMIC DNA]</scope>
    <source>
        <strain evidence="7 8">ATCC MYA-4762</strain>
    </source>
</reference>
<evidence type="ECO:0000313" key="7">
    <source>
        <dbReference type="EMBL" id="RPB21326.1"/>
    </source>
</evidence>
<feature type="compositionally biased region" description="Low complexity" evidence="4">
    <location>
        <begin position="1"/>
        <end position="13"/>
    </location>
</feature>
<comment type="similarity">
    <text evidence="1">Belongs to the glycosyltransferase 25 family.</text>
</comment>
<dbReference type="AlphaFoldDB" id="A0A3N4LF34"/>
<feature type="domain" description="Glycosyl transferase family 25" evidence="6">
    <location>
        <begin position="110"/>
        <end position="216"/>
    </location>
</feature>
<evidence type="ECO:0000256" key="4">
    <source>
        <dbReference type="SAM" id="MobiDB-lite"/>
    </source>
</evidence>
<dbReference type="CDD" id="cd06532">
    <property type="entry name" value="Glyco_transf_25"/>
    <property type="match status" value="1"/>
</dbReference>
<dbReference type="InterPro" id="IPR050757">
    <property type="entry name" value="Collagen_mod_GT25"/>
</dbReference>
<evidence type="ECO:0000256" key="3">
    <source>
        <dbReference type="ARBA" id="ARBA00022679"/>
    </source>
</evidence>
<keyword evidence="8" id="KW-1185">Reference proteome</keyword>
<dbReference type="GO" id="GO:0016740">
    <property type="term" value="F:transferase activity"/>
    <property type="evidence" value="ECO:0007669"/>
    <property type="project" value="UniProtKB-KW"/>
</dbReference>
<feature type="transmembrane region" description="Helical" evidence="5">
    <location>
        <begin position="65"/>
        <end position="82"/>
    </location>
</feature>
<name>A0A3N4LF34_9PEZI</name>
<proteinExistence type="inferred from homology"/>